<dbReference type="RefSeq" id="WP_092786264.1">
    <property type="nucleotide sequence ID" value="NZ_FOGI01000017.1"/>
</dbReference>
<dbReference type="Proteomes" id="UP000199051">
    <property type="component" value="Unassembled WGS sequence"/>
</dbReference>
<dbReference type="Pfam" id="PF19853">
    <property type="entry name" value="DUF6328"/>
    <property type="match status" value="1"/>
</dbReference>
<keyword evidence="2" id="KW-1133">Transmembrane helix</keyword>
<evidence type="ECO:0000313" key="3">
    <source>
        <dbReference type="EMBL" id="SES47197.1"/>
    </source>
</evidence>
<dbReference type="InterPro" id="IPR046291">
    <property type="entry name" value="DUF6328"/>
</dbReference>
<evidence type="ECO:0000256" key="2">
    <source>
        <dbReference type="SAM" id="Phobius"/>
    </source>
</evidence>
<keyword evidence="2" id="KW-0472">Membrane</keyword>
<feature type="transmembrane region" description="Helical" evidence="2">
    <location>
        <begin position="71"/>
        <end position="90"/>
    </location>
</feature>
<gene>
    <name evidence="3" type="ORF">SAMN04487818_1175</name>
</gene>
<dbReference type="EMBL" id="FOGI01000017">
    <property type="protein sequence ID" value="SES47197.1"/>
    <property type="molecule type" value="Genomic_DNA"/>
</dbReference>
<feature type="region of interest" description="Disordered" evidence="1">
    <location>
        <begin position="1"/>
        <end position="22"/>
    </location>
</feature>
<feature type="transmembrane region" description="Helical" evidence="2">
    <location>
        <begin position="40"/>
        <end position="59"/>
    </location>
</feature>
<evidence type="ECO:0000256" key="1">
    <source>
        <dbReference type="SAM" id="MobiDB-lite"/>
    </source>
</evidence>
<sequence>MTIEQGTPGAASQDDSEETHQQRLTRNLHELLQELRVAQAGVQILFGFLLSIAFTEVYVRDANTFERATHLVAVLFAVASVGLLTAPAAWHRILFRQGKREEIMRLATRTTIAGLVCLSLAVAASVLLLAEMVIGGWAAFAIAGVCAALIMLLWFAVPMRERAD</sequence>
<dbReference type="SUPFAM" id="SSF103473">
    <property type="entry name" value="MFS general substrate transporter"/>
    <property type="match status" value="1"/>
</dbReference>
<keyword evidence="4" id="KW-1185">Reference proteome</keyword>
<dbReference type="AlphaFoldDB" id="A0A1H9XMY1"/>
<accession>A0A1H9XMY1</accession>
<dbReference type="InterPro" id="IPR036259">
    <property type="entry name" value="MFS_trans_sf"/>
</dbReference>
<evidence type="ECO:0000313" key="4">
    <source>
        <dbReference type="Proteomes" id="UP000199051"/>
    </source>
</evidence>
<protein>
    <recommendedName>
        <fullName evidence="5">Integral membrane protein</fullName>
    </recommendedName>
</protein>
<name>A0A1H9XMY1_9PSEU</name>
<keyword evidence="2" id="KW-0812">Transmembrane</keyword>
<dbReference type="STRING" id="155974.SAMN04487818_1175"/>
<feature type="transmembrane region" description="Helical" evidence="2">
    <location>
        <begin position="136"/>
        <end position="157"/>
    </location>
</feature>
<evidence type="ECO:0008006" key="5">
    <source>
        <dbReference type="Google" id="ProtNLM"/>
    </source>
</evidence>
<feature type="transmembrane region" description="Helical" evidence="2">
    <location>
        <begin position="111"/>
        <end position="130"/>
    </location>
</feature>
<reference evidence="4" key="1">
    <citation type="submission" date="2016-10" db="EMBL/GenBank/DDBJ databases">
        <authorList>
            <person name="Varghese N."/>
            <person name="Submissions S."/>
        </authorList>
    </citation>
    <scope>NUCLEOTIDE SEQUENCE [LARGE SCALE GENOMIC DNA]</scope>
    <source>
        <strain evidence="4">DSM 44260</strain>
    </source>
</reference>
<organism evidence="3 4">
    <name type="scientific">Actinokineospora terrae</name>
    <dbReference type="NCBI Taxonomy" id="155974"/>
    <lineage>
        <taxon>Bacteria</taxon>
        <taxon>Bacillati</taxon>
        <taxon>Actinomycetota</taxon>
        <taxon>Actinomycetes</taxon>
        <taxon>Pseudonocardiales</taxon>
        <taxon>Pseudonocardiaceae</taxon>
        <taxon>Actinokineospora</taxon>
    </lineage>
</organism>
<proteinExistence type="predicted"/>